<accession>A0A6J4RTI3</accession>
<protein>
    <submittedName>
        <fullName evidence="2">Uncharacterized protein</fullName>
    </submittedName>
</protein>
<name>A0A6J4RTI3_9ACTN</name>
<organism evidence="2">
    <name type="scientific">uncultured Solirubrobacteraceae bacterium</name>
    <dbReference type="NCBI Taxonomy" id="1162706"/>
    <lineage>
        <taxon>Bacteria</taxon>
        <taxon>Bacillati</taxon>
        <taxon>Actinomycetota</taxon>
        <taxon>Thermoleophilia</taxon>
        <taxon>Solirubrobacterales</taxon>
        <taxon>Solirubrobacteraceae</taxon>
        <taxon>environmental samples</taxon>
    </lineage>
</organism>
<proteinExistence type="predicted"/>
<gene>
    <name evidence="2" type="ORF">AVDCRST_MAG65-1044</name>
</gene>
<sequence>MKPGSEGDPVVLAPLRTALDASRHTAASAIGPSDSSLADVGSVSITKRGK</sequence>
<reference evidence="2" key="1">
    <citation type="submission" date="2020-02" db="EMBL/GenBank/DDBJ databases">
        <authorList>
            <person name="Meier V. D."/>
        </authorList>
    </citation>
    <scope>NUCLEOTIDE SEQUENCE</scope>
    <source>
        <strain evidence="2">AVDCRST_MAG65</strain>
    </source>
</reference>
<dbReference type="EMBL" id="CADCVL010000168">
    <property type="protein sequence ID" value="CAA9474830.1"/>
    <property type="molecule type" value="Genomic_DNA"/>
</dbReference>
<evidence type="ECO:0000313" key="2">
    <source>
        <dbReference type="EMBL" id="CAA9474830.1"/>
    </source>
</evidence>
<dbReference type="AlphaFoldDB" id="A0A6J4RTI3"/>
<evidence type="ECO:0000256" key="1">
    <source>
        <dbReference type="SAM" id="MobiDB-lite"/>
    </source>
</evidence>
<feature type="region of interest" description="Disordered" evidence="1">
    <location>
        <begin position="26"/>
        <end position="50"/>
    </location>
</feature>